<organism evidence="7 8">
    <name type="scientific">Peribacillus psychrosaccharolyticus</name>
    <name type="common">Bacillus psychrosaccharolyticus</name>
    <dbReference type="NCBI Taxonomy" id="1407"/>
    <lineage>
        <taxon>Bacteria</taxon>
        <taxon>Bacillati</taxon>
        <taxon>Bacillota</taxon>
        <taxon>Bacilli</taxon>
        <taxon>Bacillales</taxon>
        <taxon>Bacillaceae</taxon>
        <taxon>Peribacillus</taxon>
    </lineage>
</organism>
<dbReference type="Gene3D" id="1.10.8.50">
    <property type="match status" value="1"/>
</dbReference>
<dbReference type="FunFam" id="2.30.310.10:FF:000004">
    <property type="entry name" value="Fibronectin-binding protein A"/>
    <property type="match status" value="1"/>
</dbReference>
<keyword evidence="4 5" id="KW-0648">Protein biosynthesis</keyword>
<dbReference type="Gene3D" id="2.30.310.10">
    <property type="entry name" value="ibrinogen binding protein from staphylococcus aureus domain"/>
    <property type="match status" value="1"/>
</dbReference>
<evidence type="ECO:0000256" key="4">
    <source>
        <dbReference type="ARBA" id="ARBA00022917"/>
    </source>
</evidence>
<dbReference type="KEGG" id="ppsr:I6J18_07000"/>
<evidence type="ECO:0000256" key="5">
    <source>
        <dbReference type="HAMAP-Rule" id="MF_00844"/>
    </source>
</evidence>
<evidence type="ECO:0000256" key="3">
    <source>
        <dbReference type="ARBA" id="ARBA00022884"/>
    </source>
</evidence>
<accession>A0A974S1K9</accession>
<name>A0A974S1K9_PERPY</name>
<reference evidence="7 8" key="1">
    <citation type="submission" date="2021-01" db="EMBL/GenBank/DDBJ databases">
        <title>FDA dAtabase for Regulatory Grade micrObial Sequences (FDA-ARGOS): Supporting development and validation of Infectious Disease Dx tests.</title>
        <authorList>
            <person name="Nelson B."/>
            <person name="Plummer A."/>
            <person name="Tallon L."/>
            <person name="Sadzewicz L."/>
            <person name="Zhao X."/>
            <person name="Boylan J."/>
            <person name="Ott S."/>
            <person name="Bowen H."/>
            <person name="Vavikolanu K."/>
            <person name="Mehta A."/>
            <person name="Aluvathingal J."/>
            <person name="Nadendla S."/>
            <person name="Myers T."/>
            <person name="Yan Y."/>
            <person name="Sichtig H."/>
        </authorList>
    </citation>
    <scope>NUCLEOTIDE SEQUENCE [LARGE SCALE GENOMIC DNA]</scope>
    <source>
        <strain evidence="7 8">FDAARGOS_1161</strain>
    </source>
</reference>
<dbReference type="PANTHER" id="PTHR15239:SF6">
    <property type="entry name" value="RIBOSOME QUALITY CONTROL COMPLEX SUBUNIT NEMF"/>
    <property type="match status" value="1"/>
</dbReference>
<dbReference type="AlphaFoldDB" id="A0A974S1K9"/>
<gene>
    <name evidence="5" type="primary">rqcH</name>
    <name evidence="7" type="ORF">I6J18_07000</name>
</gene>
<comment type="similarity">
    <text evidence="5">Belongs to the NEMF family.</text>
</comment>
<dbReference type="GO" id="GO:0000049">
    <property type="term" value="F:tRNA binding"/>
    <property type="evidence" value="ECO:0007669"/>
    <property type="project" value="UniProtKB-UniRule"/>
</dbReference>
<dbReference type="InterPro" id="IPR008532">
    <property type="entry name" value="NFACT_RNA-bd"/>
</dbReference>
<dbReference type="EMBL" id="CP068053">
    <property type="protein sequence ID" value="QQT01603.1"/>
    <property type="molecule type" value="Genomic_DNA"/>
</dbReference>
<evidence type="ECO:0000313" key="7">
    <source>
        <dbReference type="EMBL" id="QQT01603.1"/>
    </source>
</evidence>
<feature type="coiled-coil region" evidence="5">
    <location>
        <begin position="379"/>
        <end position="413"/>
    </location>
</feature>
<dbReference type="InterPro" id="IPR051608">
    <property type="entry name" value="RQC_Subunit_NEMF"/>
</dbReference>
<dbReference type="HAMAP" id="MF_00844_B">
    <property type="entry name" value="RqcH_B"/>
    <property type="match status" value="1"/>
</dbReference>
<dbReference type="GO" id="GO:0043023">
    <property type="term" value="F:ribosomal large subunit binding"/>
    <property type="evidence" value="ECO:0007669"/>
    <property type="project" value="UniProtKB-UniRule"/>
</dbReference>
<dbReference type="InterPro" id="IPR043682">
    <property type="entry name" value="RqcH_bacterial"/>
</dbReference>
<dbReference type="RefSeq" id="WP_040374008.1">
    <property type="nucleotide sequence ID" value="NZ_CP068053.1"/>
</dbReference>
<dbReference type="GO" id="GO:0072344">
    <property type="term" value="P:rescue of stalled ribosome"/>
    <property type="evidence" value="ECO:0007669"/>
    <property type="project" value="UniProtKB-UniRule"/>
</dbReference>
<dbReference type="GO" id="GO:1990112">
    <property type="term" value="C:RQC complex"/>
    <property type="evidence" value="ECO:0007669"/>
    <property type="project" value="TreeGrafter"/>
</dbReference>
<dbReference type="PANTHER" id="PTHR15239">
    <property type="entry name" value="NUCLEAR EXPORT MEDIATOR FACTOR NEMF"/>
    <property type="match status" value="1"/>
</dbReference>
<dbReference type="Gene3D" id="3.40.970.40">
    <property type="entry name" value="fibrinogen binding protein from staphylococcus aureus domain like"/>
    <property type="match status" value="1"/>
</dbReference>
<protein>
    <recommendedName>
        <fullName evidence="5">Rqc2 homolog RqcH</fullName>
        <shortName evidence="5">RqcH</shortName>
    </recommendedName>
</protein>
<feature type="domain" description="NFACT RNA-binding" evidence="6">
    <location>
        <begin position="452"/>
        <end position="540"/>
    </location>
</feature>
<keyword evidence="8" id="KW-1185">Reference proteome</keyword>
<keyword evidence="3 5" id="KW-0694">RNA-binding</keyword>
<evidence type="ECO:0000259" key="6">
    <source>
        <dbReference type="Pfam" id="PF05670"/>
    </source>
</evidence>
<sequence length="569" mass="64701">MSFDGLFTKAITEEISTVLKGGRISKVHQPYKNELILVVRSGRKNYKLLLSAHPSYARAQITEEEYENPKEPPMFCMLLRKHLEGYTIDDIYQTGLDRMITLEVSGRNELGDLSKKLLIIEIMGRHSNIILIDKERNMILDSIKHVSSAVNSYRSILPGQEYIAPPTQEKADPFTATAETISQAIDFNSGKLNKQLVGAFTGISPMFALEVVYRAGLANSTTLPNAFISLIHTLSNKEYSPSLMNADGKQAFYMIPLEHLGPDVKSFPTLSELLDRYYFGKAARDRVKQQGHDLERFVSNELEKNEKKIGKLKKTLKDTERGEEYQLFGELLTANLYQMKRGMKDITVANYYEEDSFVTIPLNPQLSPSDNAQKYFSKYQKAKNAVGFVQEQIEKAEHELNYFEILYQQLQSASPRDIEEIREELQEEGYIRKKQKKGMKKSANAKPQLETYYSSAGDEIFVGKNNKQNDYLTNKFARRDELWFHTKDIPGSHVVIRSENPSDQTILEAAMLAAYFSKAKDSSSVPVDYTKVRHVKKPNGSKPGFVIYDNQLTVYVTPDADGVIALKQK</sequence>
<dbReference type="Proteomes" id="UP000595254">
    <property type="component" value="Chromosome"/>
</dbReference>
<dbReference type="GO" id="GO:0019843">
    <property type="term" value="F:rRNA binding"/>
    <property type="evidence" value="ECO:0007669"/>
    <property type="project" value="UniProtKB-UniRule"/>
</dbReference>
<proteinExistence type="inferred from homology"/>
<evidence type="ECO:0000313" key="8">
    <source>
        <dbReference type="Proteomes" id="UP000595254"/>
    </source>
</evidence>
<evidence type="ECO:0000256" key="1">
    <source>
        <dbReference type="ARBA" id="ARBA00022555"/>
    </source>
</evidence>
<dbReference type="Pfam" id="PF05670">
    <property type="entry name" value="NFACT-R_1"/>
    <property type="match status" value="1"/>
</dbReference>
<keyword evidence="5" id="KW-0175">Coiled coil</keyword>
<comment type="function">
    <text evidence="5">Key component of the ribosome quality control system (RQC), a ribosome-associated complex that mediates the extraction of incompletely synthesized nascent chains from stalled ribosomes and their subsequent degradation. RqcH recruits Ala-charged tRNA, and with RqcP directs the elongation of stalled nascent chains on 50S ribosomal subunits, leading to non-templated C-terminal alanine extensions (Ala tail). The Ala tail promotes nascent chain degradation. May add between 1 and at least 8 Ala residues. Binds to stalled 50S ribosomal subunits.</text>
</comment>
<evidence type="ECO:0000256" key="2">
    <source>
        <dbReference type="ARBA" id="ARBA00022730"/>
    </source>
</evidence>
<keyword evidence="1 5" id="KW-0820">tRNA-binding</keyword>
<keyword evidence="2 5" id="KW-0699">rRNA-binding</keyword>
<dbReference type="Pfam" id="PF05833">
    <property type="entry name" value="NFACT_N"/>
    <property type="match status" value="1"/>
</dbReference>
<comment type="subunit">
    <text evidence="5">Associates with stalled 50S ribosomal subunits. Binds to RqcP.</text>
</comment>